<organism evidence="2 3">
    <name type="scientific">Caerostris extrusa</name>
    <name type="common">Bark spider</name>
    <name type="synonym">Caerostris bankana</name>
    <dbReference type="NCBI Taxonomy" id="172846"/>
    <lineage>
        <taxon>Eukaryota</taxon>
        <taxon>Metazoa</taxon>
        <taxon>Ecdysozoa</taxon>
        <taxon>Arthropoda</taxon>
        <taxon>Chelicerata</taxon>
        <taxon>Arachnida</taxon>
        <taxon>Araneae</taxon>
        <taxon>Araneomorphae</taxon>
        <taxon>Entelegynae</taxon>
        <taxon>Araneoidea</taxon>
        <taxon>Araneidae</taxon>
        <taxon>Caerostris</taxon>
    </lineage>
</organism>
<dbReference type="EMBL" id="BPLR01001389">
    <property type="protein sequence ID" value="GIZ02049.1"/>
    <property type="molecule type" value="Genomic_DNA"/>
</dbReference>
<keyword evidence="3" id="KW-1185">Reference proteome</keyword>
<protein>
    <submittedName>
        <fullName evidence="2">Uncharacterized protein</fullName>
    </submittedName>
</protein>
<dbReference type="Proteomes" id="UP001054945">
    <property type="component" value="Unassembled WGS sequence"/>
</dbReference>
<reference evidence="2 3" key="1">
    <citation type="submission" date="2021-06" db="EMBL/GenBank/DDBJ databases">
        <title>Caerostris extrusa draft genome.</title>
        <authorList>
            <person name="Kono N."/>
            <person name="Arakawa K."/>
        </authorList>
    </citation>
    <scope>NUCLEOTIDE SEQUENCE [LARGE SCALE GENOMIC DNA]</scope>
</reference>
<gene>
    <name evidence="2" type="ORF">CEXT_632181</name>
</gene>
<dbReference type="AlphaFoldDB" id="A0AAV4Y7C9"/>
<proteinExistence type="predicted"/>
<feature type="region of interest" description="Disordered" evidence="1">
    <location>
        <begin position="45"/>
        <end position="65"/>
    </location>
</feature>
<accession>A0AAV4Y7C9</accession>
<sequence length="84" mass="8740">MLSGNIMLTSRVDMKAVPHCPIFPSDGSGPLHQTAATDPIQCQQGFHSTAEGGGGGDHGLLQARPLTPKGNVEVSFVLPFTLAQ</sequence>
<evidence type="ECO:0000256" key="1">
    <source>
        <dbReference type="SAM" id="MobiDB-lite"/>
    </source>
</evidence>
<evidence type="ECO:0000313" key="3">
    <source>
        <dbReference type="Proteomes" id="UP001054945"/>
    </source>
</evidence>
<name>A0AAV4Y7C9_CAEEX</name>
<evidence type="ECO:0000313" key="2">
    <source>
        <dbReference type="EMBL" id="GIZ02049.1"/>
    </source>
</evidence>
<comment type="caution">
    <text evidence="2">The sequence shown here is derived from an EMBL/GenBank/DDBJ whole genome shotgun (WGS) entry which is preliminary data.</text>
</comment>